<reference evidence="2 3" key="1">
    <citation type="journal article" date="2009" name="Nature">
        <title>Evolution of pathogenicity and sexual reproduction in eight Candida genomes.</title>
        <authorList>
            <person name="Butler G."/>
            <person name="Rasmussen M.D."/>
            <person name="Lin M.F."/>
            <person name="Santos M.A."/>
            <person name="Sakthikumar S."/>
            <person name="Munro C.A."/>
            <person name="Rheinbay E."/>
            <person name="Grabherr M."/>
            <person name="Forche A."/>
            <person name="Reedy J.L."/>
            <person name="Agrafioti I."/>
            <person name="Arnaud M.B."/>
            <person name="Bates S."/>
            <person name="Brown A.J."/>
            <person name="Brunke S."/>
            <person name="Costanzo M.C."/>
            <person name="Fitzpatrick D.A."/>
            <person name="de Groot P.W."/>
            <person name="Harris D."/>
            <person name="Hoyer L.L."/>
            <person name="Hube B."/>
            <person name="Klis F.M."/>
            <person name="Kodira C."/>
            <person name="Lennard N."/>
            <person name="Logue M.E."/>
            <person name="Martin R."/>
            <person name="Neiman A.M."/>
            <person name="Nikolaou E."/>
            <person name="Quail M.A."/>
            <person name="Quinn J."/>
            <person name="Santos M.C."/>
            <person name="Schmitzberger F.F."/>
            <person name="Sherlock G."/>
            <person name="Shah P."/>
            <person name="Silverstein K.A."/>
            <person name="Skrzypek M.S."/>
            <person name="Soll D."/>
            <person name="Staggs R."/>
            <person name="Stansfield I."/>
            <person name="Stumpf M.P."/>
            <person name="Sudbery P.E."/>
            <person name="Srikantha T."/>
            <person name="Zeng Q."/>
            <person name="Berman J."/>
            <person name="Berriman M."/>
            <person name="Heitman J."/>
            <person name="Gow N.A."/>
            <person name="Lorenz M.C."/>
            <person name="Birren B.W."/>
            <person name="Kellis M."/>
            <person name="Cuomo C.A."/>
        </authorList>
    </citation>
    <scope>NUCLEOTIDE SEQUENCE [LARGE SCALE GENOMIC DNA]</scope>
    <source>
        <strain evidence="3">ATCC MYA-3404 / T1</strain>
    </source>
</reference>
<dbReference type="VEuPathDB" id="FungiDB:CTRG_01610"/>
<evidence type="ECO:0000313" key="2">
    <source>
        <dbReference type="EMBL" id="EER34749.1"/>
    </source>
</evidence>
<dbReference type="Pfam" id="PF10336">
    <property type="entry name" value="DUF2420"/>
    <property type="match status" value="1"/>
</dbReference>
<feature type="compositionally biased region" description="Polar residues" evidence="1">
    <location>
        <begin position="145"/>
        <end position="157"/>
    </location>
</feature>
<dbReference type="InterPro" id="IPR018822">
    <property type="entry name" value="UPF0646"/>
</dbReference>
<accession>C5M6X9</accession>
<dbReference type="HOGENOM" id="CLU_618203_0_0_1"/>
<dbReference type="AlphaFoldDB" id="C5M6X9"/>
<dbReference type="STRING" id="294747.C5M6X9"/>
<dbReference type="eggNOG" id="ENOG502SBW0">
    <property type="taxonomic scope" value="Eukaryota"/>
</dbReference>
<feature type="region of interest" description="Disordered" evidence="1">
    <location>
        <begin position="420"/>
        <end position="443"/>
    </location>
</feature>
<gene>
    <name evidence="2" type="ORF">CTRG_01610</name>
</gene>
<sequence length="443" mass="51701">MSEENQSSILTDTQQTIETLTKEVVVENDNEHEIDENGLFIIDTRNNRKTVEDGKQADSEEELEFDDDEFVINQDNTYEEQVEDEQREEERVNGDDIDKDVHEQVVELEDEEDEDREIAEIESKYEEIDDESEQEVHEVSEDQESQSILEESAYQESFNKEDEEVSEKQVIELSSDDDNGQPEEEEEEEEDDDDEEEEEEEVDIVIVESKEDDPVADASKDSIEDIEMVPQSQQQEPALKSTEHTINEDLDDVITLTEDPEFAQPIEPETELTTTGESTNFQKIPIYLNYFSYKFLLFPYDEDPDTHCIYENEDYLQKSIEEFFASLREDQQLNEVEPFLISEEIILTIPQFENLKMTEDNLYCRDISIGDFVSLFRRLSDSTKNKTKIPKQLTFELTTQPRFITKYNALVDNSQDSTNGGFDHIHIEENDEDGPVSKKRKIE</sequence>
<evidence type="ECO:0008006" key="4">
    <source>
        <dbReference type="Google" id="ProtNLM"/>
    </source>
</evidence>
<keyword evidence="3" id="KW-1185">Reference proteome</keyword>
<dbReference type="KEGG" id="ctp:CTRG_01610"/>
<name>C5M6X9_CANTT</name>
<evidence type="ECO:0000256" key="1">
    <source>
        <dbReference type="SAM" id="MobiDB-lite"/>
    </source>
</evidence>
<feature type="compositionally biased region" description="Basic and acidic residues" evidence="1">
    <location>
        <begin position="88"/>
        <end position="105"/>
    </location>
</feature>
<dbReference type="Proteomes" id="UP000002037">
    <property type="component" value="Unassembled WGS sequence"/>
</dbReference>
<evidence type="ECO:0000313" key="3">
    <source>
        <dbReference type="Proteomes" id="UP000002037"/>
    </source>
</evidence>
<dbReference type="EMBL" id="GG692396">
    <property type="protein sequence ID" value="EER34749.1"/>
    <property type="molecule type" value="Genomic_DNA"/>
</dbReference>
<feature type="region of interest" description="Disordered" evidence="1">
    <location>
        <begin position="72"/>
        <end position="202"/>
    </location>
</feature>
<feature type="compositionally biased region" description="Acidic residues" evidence="1">
    <location>
        <begin position="77"/>
        <end position="87"/>
    </location>
</feature>
<feature type="compositionally biased region" description="Acidic residues" evidence="1">
    <location>
        <begin position="174"/>
        <end position="202"/>
    </location>
</feature>
<dbReference type="OrthoDB" id="2507795at2759"/>
<protein>
    <recommendedName>
        <fullName evidence="4">Reduced meiotic recombination protein 1</fullName>
    </recommendedName>
</protein>
<dbReference type="RefSeq" id="XP_002547304.1">
    <property type="nucleotide sequence ID" value="XM_002547258.1"/>
</dbReference>
<proteinExistence type="predicted"/>
<dbReference type="GeneID" id="8301260"/>
<organism evidence="2 3">
    <name type="scientific">Candida tropicalis (strain ATCC MYA-3404 / T1)</name>
    <name type="common">Yeast</name>
    <dbReference type="NCBI Taxonomy" id="294747"/>
    <lineage>
        <taxon>Eukaryota</taxon>
        <taxon>Fungi</taxon>
        <taxon>Dikarya</taxon>
        <taxon>Ascomycota</taxon>
        <taxon>Saccharomycotina</taxon>
        <taxon>Pichiomycetes</taxon>
        <taxon>Debaryomycetaceae</taxon>
        <taxon>Candida/Lodderomyces clade</taxon>
        <taxon>Candida</taxon>
    </lineage>
</organism>
<feature type="compositionally biased region" description="Acidic residues" evidence="1">
    <location>
        <begin position="106"/>
        <end position="117"/>
    </location>
</feature>